<evidence type="ECO:0000256" key="3">
    <source>
        <dbReference type="ARBA" id="ARBA00022763"/>
    </source>
</evidence>
<keyword evidence="6" id="KW-0234">DNA repair</keyword>
<dbReference type="SMART" id="SM00278">
    <property type="entry name" value="HhH1"/>
    <property type="match status" value="2"/>
</dbReference>
<accession>C7DIP3</accession>
<dbReference type="EMBL" id="GG697241">
    <property type="protein sequence ID" value="EET89817.1"/>
    <property type="molecule type" value="Genomic_DNA"/>
</dbReference>
<dbReference type="CDD" id="cd20075">
    <property type="entry name" value="XPF_nuclease_XPF_arch"/>
    <property type="match status" value="1"/>
</dbReference>
<feature type="domain" description="Helix-hairpin-helix DNA-binding motif class 1" evidence="7">
    <location>
        <begin position="159"/>
        <end position="178"/>
    </location>
</feature>
<dbReference type="Pfam" id="PF14520">
    <property type="entry name" value="HHH_5"/>
    <property type="match status" value="1"/>
</dbReference>
<proteinExistence type="predicted"/>
<dbReference type="InterPro" id="IPR011335">
    <property type="entry name" value="Restrct_endonuc-II-like"/>
</dbReference>
<dbReference type="SUPFAM" id="SSF52980">
    <property type="entry name" value="Restriction endonuclease-like"/>
    <property type="match status" value="1"/>
</dbReference>
<dbReference type="GO" id="GO:0003697">
    <property type="term" value="F:single-stranded DNA binding"/>
    <property type="evidence" value="ECO:0007669"/>
    <property type="project" value="TreeGrafter"/>
</dbReference>
<feature type="domain" description="Helix-hairpin-helix DNA-binding motif class 1" evidence="7">
    <location>
        <begin position="191"/>
        <end position="210"/>
    </location>
</feature>
<dbReference type="AlphaFoldDB" id="C7DIP3"/>
<evidence type="ECO:0000313" key="10">
    <source>
        <dbReference type="Proteomes" id="UP000332487"/>
    </source>
</evidence>
<keyword evidence="10" id="KW-1185">Reference proteome</keyword>
<keyword evidence="1" id="KW-0540">Nuclease</keyword>
<dbReference type="GO" id="GO:1901255">
    <property type="term" value="P:nucleotide-excision repair involved in interstrand cross-link repair"/>
    <property type="evidence" value="ECO:0007669"/>
    <property type="project" value="TreeGrafter"/>
</dbReference>
<dbReference type="GO" id="GO:0000724">
    <property type="term" value="P:double-strand break repair via homologous recombination"/>
    <property type="evidence" value="ECO:0007669"/>
    <property type="project" value="TreeGrafter"/>
</dbReference>
<dbReference type="GO" id="GO:0000014">
    <property type="term" value="F:single-stranded DNA endodeoxyribonuclease activity"/>
    <property type="evidence" value="ECO:0007669"/>
    <property type="project" value="TreeGrafter"/>
</dbReference>
<dbReference type="SUPFAM" id="SSF47781">
    <property type="entry name" value="RuvA domain 2-like"/>
    <property type="match status" value="1"/>
</dbReference>
<dbReference type="InterPro" id="IPR010994">
    <property type="entry name" value="RuvA_2-like"/>
</dbReference>
<name>C7DIP3_MICA2</name>
<evidence type="ECO:0000259" key="7">
    <source>
        <dbReference type="SMART" id="SM00278"/>
    </source>
</evidence>
<dbReference type="PANTHER" id="PTHR10150:SF0">
    <property type="entry name" value="DNA REPAIR ENDONUCLEASE XPF"/>
    <property type="match status" value="1"/>
</dbReference>
<dbReference type="InterPro" id="IPR003583">
    <property type="entry name" value="Hlx-hairpin-Hlx_DNA-bd_motif"/>
</dbReference>
<keyword evidence="2" id="KW-0255">Endonuclease</keyword>
<evidence type="ECO:0000256" key="2">
    <source>
        <dbReference type="ARBA" id="ARBA00022759"/>
    </source>
</evidence>
<keyword evidence="5" id="KW-0238">DNA-binding</keyword>
<dbReference type="Proteomes" id="UP000332487">
    <property type="component" value="Unassembled WGS sequence"/>
</dbReference>
<protein>
    <submittedName>
        <fullName evidence="9">ERCC4 domain protein</fullName>
    </submittedName>
</protein>
<evidence type="ECO:0000259" key="8">
    <source>
        <dbReference type="SMART" id="SM00891"/>
    </source>
</evidence>
<keyword evidence="4" id="KW-0378">Hydrolase</keyword>
<organism evidence="9 10">
    <name type="scientific">Candidatus Micrarchaeum acidiphilum ARMAN-2</name>
    <dbReference type="NCBI Taxonomy" id="425595"/>
    <lineage>
        <taxon>Archaea</taxon>
        <taxon>Candidatus Micrarchaeota</taxon>
        <taxon>Candidatus Micrarchaeia</taxon>
        <taxon>Candidatus Micrarchaeales</taxon>
        <taxon>Candidatus Micrarchaeaceae</taxon>
        <taxon>Candidatus Micrarchaeum</taxon>
    </lineage>
</organism>
<dbReference type="Gene3D" id="3.40.50.10130">
    <property type="match status" value="1"/>
</dbReference>
<gene>
    <name evidence="9" type="ORF">UNLARM2_0931</name>
</gene>
<dbReference type="Pfam" id="PF02732">
    <property type="entry name" value="ERCC4"/>
    <property type="match status" value="1"/>
</dbReference>
<reference evidence="9 10" key="1">
    <citation type="journal article" date="2009" name="Genome Biol.">
        <title>Community-wide analysis of microbial genome sequence signatures.</title>
        <authorList>
            <person name="Dick G.J."/>
            <person name="Andersson A.F."/>
            <person name="Baker B.J."/>
            <person name="Simmons S.L."/>
            <person name="Thomas B.C."/>
            <person name="Yelton A.P."/>
            <person name="Banfield J.F."/>
        </authorList>
    </citation>
    <scope>NUCLEOTIDE SEQUENCE [LARGE SCALE GENOMIC DNA]</scope>
    <source>
        <strain evidence="9">ARMAN-2</strain>
    </source>
</reference>
<evidence type="ECO:0000313" key="9">
    <source>
        <dbReference type="EMBL" id="EET89817.1"/>
    </source>
</evidence>
<dbReference type="GO" id="GO:0003684">
    <property type="term" value="F:damaged DNA binding"/>
    <property type="evidence" value="ECO:0007669"/>
    <property type="project" value="TreeGrafter"/>
</dbReference>
<evidence type="ECO:0000256" key="5">
    <source>
        <dbReference type="ARBA" id="ARBA00023125"/>
    </source>
</evidence>
<dbReference type="PANTHER" id="PTHR10150">
    <property type="entry name" value="DNA REPAIR ENDONUCLEASE XPF"/>
    <property type="match status" value="1"/>
</dbReference>
<evidence type="ECO:0000256" key="4">
    <source>
        <dbReference type="ARBA" id="ARBA00022801"/>
    </source>
</evidence>
<dbReference type="InterPro" id="IPR006166">
    <property type="entry name" value="ERCC4_domain"/>
</dbReference>
<reference evidence="9 10" key="2">
    <citation type="journal article" date="2010" name="Proc. Natl. Acad. Sci. U.S.A.">
        <title>Enigmatic, ultrasmall, uncultivated Archaea.</title>
        <authorList>
            <person name="Baker B.J."/>
            <person name="Comolli L.R."/>
            <person name="Dick G.J."/>
            <person name="Hauser L.J."/>
            <person name="Hyatt D."/>
            <person name="Dill B.D."/>
            <person name="Land M.L."/>
            <person name="Verberkmoes N.C."/>
            <person name="Hettich R.L."/>
            <person name="Banfield J.F."/>
        </authorList>
    </citation>
    <scope>NUCLEOTIDE SEQUENCE [LARGE SCALE GENOMIC DNA]</scope>
    <source>
        <strain evidence="9">ARMAN-2</strain>
    </source>
</reference>
<dbReference type="SMART" id="SM00891">
    <property type="entry name" value="ERCC4"/>
    <property type="match status" value="1"/>
</dbReference>
<dbReference type="Gene3D" id="1.10.150.20">
    <property type="entry name" value="5' to 3' exonuclease, C-terminal subdomain"/>
    <property type="match status" value="1"/>
</dbReference>
<keyword evidence="3" id="KW-0227">DNA damage</keyword>
<feature type="domain" description="ERCC4" evidence="8">
    <location>
        <begin position="10"/>
        <end position="89"/>
    </location>
</feature>
<evidence type="ECO:0000256" key="1">
    <source>
        <dbReference type="ARBA" id="ARBA00022722"/>
    </source>
</evidence>
<sequence length="222" mass="25113">MAENMQDKPTIIVDQRERSKELLSRLAQHASIEMRTLEIGDYLISGKVCVERKTVHDLESSIISGRIFDQSERLKAAYEKPLVIVEGDASEIRLNRKAVLGAVLSLYIRYGIPFMFSRGAEETADLLYMLARWEQTTELPQASPKRGRRARTNAQFQEYIIGNIPDIGPKIATALLLHFGSIKAISEATIEELCRVDKIGPKKAEKIFKIMNSKYSEGQKDQ</sequence>
<evidence type="ECO:0000256" key="6">
    <source>
        <dbReference type="ARBA" id="ARBA00023204"/>
    </source>
</evidence>